<comment type="caution">
    <text evidence="1">The sequence shown here is derived from an EMBL/GenBank/DDBJ whole genome shotgun (WGS) entry which is preliminary data.</text>
</comment>
<accession>A0AAN6RQE8</accession>
<dbReference type="PANTHER" id="PTHR42052:SF1">
    <property type="entry name" value="ABM DOMAIN-CONTAINING PROTEIN"/>
    <property type="match status" value="1"/>
</dbReference>
<evidence type="ECO:0008006" key="3">
    <source>
        <dbReference type="Google" id="ProtNLM"/>
    </source>
</evidence>
<dbReference type="PANTHER" id="PTHR42052">
    <property type="entry name" value="ABM DOMAIN-CONTAINING PROTEIN"/>
    <property type="match status" value="1"/>
</dbReference>
<reference evidence="1" key="1">
    <citation type="journal article" date="2023" name="Mol. Phylogenet. Evol.">
        <title>Genome-scale phylogeny and comparative genomics of the fungal order Sordariales.</title>
        <authorList>
            <person name="Hensen N."/>
            <person name="Bonometti L."/>
            <person name="Westerberg I."/>
            <person name="Brannstrom I.O."/>
            <person name="Guillou S."/>
            <person name="Cros-Aarteil S."/>
            <person name="Calhoun S."/>
            <person name="Haridas S."/>
            <person name="Kuo A."/>
            <person name="Mondo S."/>
            <person name="Pangilinan J."/>
            <person name="Riley R."/>
            <person name="LaButti K."/>
            <person name="Andreopoulos B."/>
            <person name="Lipzen A."/>
            <person name="Chen C."/>
            <person name="Yan M."/>
            <person name="Daum C."/>
            <person name="Ng V."/>
            <person name="Clum A."/>
            <person name="Steindorff A."/>
            <person name="Ohm R.A."/>
            <person name="Martin F."/>
            <person name="Silar P."/>
            <person name="Natvig D.O."/>
            <person name="Lalanne C."/>
            <person name="Gautier V."/>
            <person name="Ament-Velasquez S.L."/>
            <person name="Kruys A."/>
            <person name="Hutchinson M.I."/>
            <person name="Powell A.J."/>
            <person name="Barry K."/>
            <person name="Miller A.N."/>
            <person name="Grigoriev I.V."/>
            <person name="Debuchy R."/>
            <person name="Gladieux P."/>
            <person name="Hiltunen Thoren M."/>
            <person name="Johannesson H."/>
        </authorList>
    </citation>
    <scope>NUCLEOTIDE SEQUENCE</scope>
    <source>
        <strain evidence="1">CBS 103.79</strain>
    </source>
</reference>
<dbReference type="EMBL" id="MU855762">
    <property type="protein sequence ID" value="KAK3899612.1"/>
    <property type="molecule type" value="Genomic_DNA"/>
</dbReference>
<protein>
    <recommendedName>
        <fullName evidence="3">ABM domain-containing protein</fullName>
    </recommendedName>
</protein>
<dbReference type="Gene3D" id="3.30.70.100">
    <property type="match status" value="1"/>
</dbReference>
<evidence type="ECO:0000313" key="1">
    <source>
        <dbReference type="EMBL" id="KAK3899612.1"/>
    </source>
</evidence>
<reference evidence="1" key="2">
    <citation type="submission" date="2023-05" db="EMBL/GenBank/DDBJ databases">
        <authorList>
            <consortium name="Lawrence Berkeley National Laboratory"/>
            <person name="Steindorff A."/>
            <person name="Hensen N."/>
            <person name="Bonometti L."/>
            <person name="Westerberg I."/>
            <person name="Brannstrom I.O."/>
            <person name="Guillou S."/>
            <person name="Cros-Aarteil S."/>
            <person name="Calhoun S."/>
            <person name="Haridas S."/>
            <person name="Kuo A."/>
            <person name="Mondo S."/>
            <person name="Pangilinan J."/>
            <person name="Riley R."/>
            <person name="Labutti K."/>
            <person name="Andreopoulos B."/>
            <person name="Lipzen A."/>
            <person name="Chen C."/>
            <person name="Yanf M."/>
            <person name="Daum C."/>
            <person name="Ng V."/>
            <person name="Clum A."/>
            <person name="Ohm R."/>
            <person name="Martin F."/>
            <person name="Silar P."/>
            <person name="Natvig D."/>
            <person name="Lalanne C."/>
            <person name="Gautier V."/>
            <person name="Ament-Velasquez S.L."/>
            <person name="Kruys A."/>
            <person name="Hutchinson M.I."/>
            <person name="Powell A.J."/>
            <person name="Barry K."/>
            <person name="Miller A.N."/>
            <person name="Grigoriev I.V."/>
            <person name="Debuchy R."/>
            <person name="Gladieux P."/>
            <person name="Thoren M.H."/>
            <person name="Johannesson H."/>
        </authorList>
    </citation>
    <scope>NUCLEOTIDE SEQUENCE</scope>
    <source>
        <strain evidence="1">CBS 103.79</strain>
    </source>
</reference>
<keyword evidence="2" id="KW-1185">Reference proteome</keyword>
<gene>
    <name evidence="1" type="ORF">C8A05DRAFT_17972</name>
</gene>
<evidence type="ECO:0000313" key="2">
    <source>
        <dbReference type="Proteomes" id="UP001303889"/>
    </source>
</evidence>
<organism evidence="1 2">
    <name type="scientific">Staphylotrichum tortipilum</name>
    <dbReference type="NCBI Taxonomy" id="2831512"/>
    <lineage>
        <taxon>Eukaryota</taxon>
        <taxon>Fungi</taxon>
        <taxon>Dikarya</taxon>
        <taxon>Ascomycota</taxon>
        <taxon>Pezizomycotina</taxon>
        <taxon>Sordariomycetes</taxon>
        <taxon>Sordariomycetidae</taxon>
        <taxon>Sordariales</taxon>
        <taxon>Chaetomiaceae</taxon>
        <taxon>Staphylotrichum</taxon>
    </lineage>
</organism>
<sequence length="224" mass="24649">MPVTEFALLHLSHPPPPRPGVLSTLADAMRLQTAWHAARFPQQPSSAAARAAVWFTQAEDPARLLTTARWASTAAHWEWIRSEANRGVMAGLVGGGEIVGEDTVLFHVEGEFFGVVGSPLLKSPVISLSRIFISRGKREAFVARFGEVKGILEGYAGGSDLVRCGWRDDVEEGAQEDEFVLVCGWESVEKHLAFPECPGFAEFDAIQELISRVDLKHYRPLLLE</sequence>
<dbReference type="AlphaFoldDB" id="A0AAN6RQE8"/>
<dbReference type="Proteomes" id="UP001303889">
    <property type="component" value="Unassembled WGS sequence"/>
</dbReference>
<name>A0AAN6RQE8_9PEZI</name>
<proteinExistence type="predicted"/>